<evidence type="ECO:0000256" key="8">
    <source>
        <dbReference type="SAM" id="MobiDB-lite"/>
    </source>
</evidence>
<dbReference type="GO" id="GO:0017056">
    <property type="term" value="F:structural constituent of nuclear pore"/>
    <property type="evidence" value="ECO:0007669"/>
    <property type="project" value="InterPro"/>
</dbReference>
<proteinExistence type="predicted"/>
<reference evidence="9 10" key="1">
    <citation type="submission" date="2019-05" db="EMBL/GenBank/DDBJ databases">
        <title>Another draft genome of Portunus trituberculatus and its Hox gene families provides insights of decapod evolution.</title>
        <authorList>
            <person name="Jeong J.-H."/>
            <person name="Song I."/>
            <person name="Kim S."/>
            <person name="Choi T."/>
            <person name="Kim D."/>
            <person name="Ryu S."/>
            <person name="Kim W."/>
        </authorList>
    </citation>
    <scope>NUCLEOTIDE SEQUENCE [LARGE SCALE GENOMIC DNA]</scope>
    <source>
        <tissue evidence="9">Muscle</tissue>
    </source>
</reference>
<name>A0A5B7HAH1_PORTR</name>
<feature type="region of interest" description="Disordered" evidence="8">
    <location>
        <begin position="112"/>
        <end position="144"/>
    </location>
</feature>
<dbReference type="GO" id="GO:0006406">
    <property type="term" value="P:mRNA export from nucleus"/>
    <property type="evidence" value="ECO:0007669"/>
    <property type="project" value="TreeGrafter"/>
</dbReference>
<evidence type="ECO:0000256" key="3">
    <source>
        <dbReference type="ARBA" id="ARBA00022816"/>
    </source>
</evidence>
<dbReference type="GO" id="GO:0006606">
    <property type="term" value="P:protein import into nucleus"/>
    <property type="evidence" value="ECO:0007669"/>
    <property type="project" value="TreeGrafter"/>
</dbReference>
<keyword evidence="7" id="KW-0539">Nucleus</keyword>
<organism evidence="9 10">
    <name type="scientific">Portunus trituberculatus</name>
    <name type="common">Swimming crab</name>
    <name type="synonym">Neptunus trituberculatus</name>
    <dbReference type="NCBI Taxonomy" id="210409"/>
    <lineage>
        <taxon>Eukaryota</taxon>
        <taxon>Metazoa</taxon>
        <taxon>Ecdysozoa</taxon>
        <taxon>Arthropoda</taxon>
        <taxon>Crustacea</taxon>
        <taxon>Multicrustacea</taxon>
        <taxon>Malacostraca</taxon>
        <taxon>Eumalacostraca</taxon>
        <taxon>Eucarida</taxon>
        <taxon>Decapoda</taxon>
        <taxon>Pleocyemata</taxon>
        <taxon>Brachyura</taxon>
        <taxon>Eubrachyura</taxon>
        <taxon>Portunoidea</taxon>
        <taxon>Portunidae</taxon>
        <taxon>Portuninae</taxon>
        <taxon>Portunus</taxon>
    </lineage>
</organism>
<dbReference type="GO" id="GO:0005643">
    <property type="term" value="C:nuclear pore"/>
    <property type="evidence" value="ECO:0007669"/>
    <property type="project" value="UniProtKB-SubCell"/>
</dbReference>
<evidence type="ECO:0000313" key="9">
    <source>
        <dbReference type="EMBL" id="MPC65734.1"/>
    </source>
</evidence>
<dbReference type="AlphaFoldDB" id="A0A5B7HAH1"/>
<evidence type="ECO:0000256" key="5">
    <source>
        <dbReference type="ARBA" id="ARBA00023010"/>
    </source>
</evidence>
<evidence type="ECO:0000313" key="10">
    <source>
        <dbReference type="Proteomes" id="UP000324222"/>
    </source>
</evidence>
<evidence type="ECO:0000256" key="7">
    <source>
        <dbReference type="ARBA" id="ARBA00023242"/>
    </source>
</evidence>
<dbReference type="EMBL" id="VSRR010023748">
    <property type="protein sequence ID" value="MPC65734.1"/>
    <property type="molecule type" value="Genomic_DNA"/>
</dbReference>
<comment type="caution">
    <text evidence="9">The sequence shown here is derived from an EMBL/GenBank/DDBJ whole genome shotgun (WGS) entry which is preliminary data.</text>
</comment>
<dbReference type="GO" id="GO:0000055">
    <property type="term" value="P:ribosomal large subunit export from nucleus"/>
    <property type="evidence" value="ECO:0007669"/>
    <property type="project" value="InterPro"/>
</dbReference>
<dbReference type="GO" id="GO:0000056">
    <property type="term" value="P:ribosomal small subunit export from nucleus"/>
    <property type="evidence" value="ECO:0007669"/>
    <property type="project" value="InterPro"/>
</dbReference>
<keyword evidence="2" id="KW-0813">Transport</keyword>
<dbReference type="InterPro" id="IPR019321">
    <property type="entry name" value="Nucleoporin_Nup88"/>
</dbReference>
<keyword evidence="6" id="KW-0906">Nuclear pore complex</keyword>
<evidence type="ECO:0000256" key="1">
    <source>
        <dbReference type="ARBA" id="ARBA00004567"/>
    </source>
</evidence>
<keyword evidence="5" id="KW-0811">Translocation</keyword>
<comment type="subcellular location">
    <subcellularLocation>
        <location evidence="1">Nucleus</location>
        <location evidence="1">Nuclear pore complex</location>
    </subcellularLocation>
</comment>
<evidence type="ECO:0000256" key="4">
    <source>
        <dbReference type="ARBA" id="ARBA00022927"/>
    </source>
</evidence>
<keyword evidence="4" id="KW-0653">Protein transport</keyword>
<evidence type="ECO:0000256" key="6">
    <source>
        <dbReference type="ARBA" id="ARBA00023132"/>
    </source>
</evidence>
<dbReference type="Proteomes" id="UP000324222">
    <property type="component" value="Unassembled WGS sequence"/>
</dbReference>
<accession>A0A5B7HAH1</accession>
<keyword evidence="10" id="KW-1185">Reference proteome</keyword>
<dbReference type="PANTHER" id="PTHR13257">
    <property type="entry name" value="NUCLEOPORIN NUP84-RELATED"/>
    <property type="match status" value="1"/>
</dbReference>
<dbReference type="PANTHER" id="PTHR13257:SF0">
    <property type="entry name" value="NUCLEAR PORE COMPLEX PROTEIN NUP88"/>
    <property type="match status" value="1"/>
</dbReference>
<dbReference type="InterPro" id="IPR037700">
    <property type="entry name" value="NUP88/NUP82"/>
</dbReference>
<protein>
    <submittedName>
        <fullName evidence="9">Nuclear pore complex protein Nup88</fullName>
    </submittedName>
</protein>
<gene>
    <name evidence="9" type="primary">NUP88_0</name>
    <name evidence="9" type="ORF">E2C01_059870</name>
</gene>
<dbReference type="OrthoDB" id="341482at2759"/>
<keyword evidence="3" id="KW-0509">mRNA transport</keyword>
<sequence>MLAYQNGQLISNNYSCLQIHTENFENHIRSTLQRTTSQPLLASGTTGRVTPSEYIHLLNRVMVTLRTNYMQPQKVARMDMEKRSDILGEQKQRLKSDLEDLQARKKALTEKAHELAEKYEDASEKNEVHRPLTADDKHSGTQSH</sequence>
<evidence type="ECO:0000256" key="2">
    <source>
        <dbReference type="ARBA" id="ARBA00022448"/>
    </source>
</evidence>
<dbReference type="Pfam" id="PF10168">
    <property type="entry name" value="Nup88"/>
    <property type="match status" value="1"/>
</dbReference>